<gene>
    <name evidence="2" type="ORF">J8273_1562</name>
</gene>
<feature type="region of interest" description="Disordered" evidence="1">
    <location>
        <begin position="252"/>
        <end position="324"/>
    </location>
</feature>
<proteinExistence type="predicted"/>
<evidence type="ECO:0000313" key="3">
    <source>
        <dbReference type="Proteomes" id="UP000717585"/>
    </source>
</evidence>
<evidence type="ECO:0000256" key="1">
    <source>
        <dbReference type="SAM" id="MobiDB-lite"/>
    </source>
</evidence>
<reference evidence="2" key="1">
    <citation type="submission" date="2021-05" db="EMBL/GenBank/DDBJ databases">
        <title>A free-living protist that lacks canonical eukaryotic 1 DNA replication and segregation systems.</title>
        <authorList>
            <person name="Salas-Leiva D.E."/>
            <person name="Tromer E.C."/>
            <person name="Curtis B.A."/>
            <person name="Jerlstrom-Hultqvist J."/>
            <person name="Kolisko M."/>
            <person name="Yi Z."/>
            <person name="Salas-Leiva J.S."/>
            <person name="Gallot-Lavallee L."/>
            <person name="Kops G.J.P.L."/>
            <person name="Archibald J.M."/>
            <person name="Simpson A.G.B."/>
            <person name="Roger A.J."/>
        </authorList>
    </citation>
    <scope>NUCLEOTIDE SEQUENCE</scope>
    <source>
        <strain evidence="2">BICM</strain>
    </source>
</reference>
<comment type="caution">
    <text evidence="2">The sequence shown here is derived from an EMBL/GenBank/DDBJ whole genome shotgun (WGS) entry which is preliminary data.</text>
</comment>
<feature type="compositionally biased region" description="Low complexity" evidence="1">
    <location>
        <begin position="279"/>
        <end position="290"/>
    </location>
</feature>
<dbReference type="AlphaFoldDB" id="A0A8J6BAA9"/>
<dbReference type="EMBL" id="JAHDYR010000005">
    <property type="protein sequence ID" value="KAG9396554.1"/>
    <property type="molecule type" value="Genomic_DNA"/>
</dbReference>
<evidence type="ECO:0000313" key="2">
    <source>
        <dbReference type="EMBL" id="KAG9396554.1"/>
    </source>
</evidence>
<organism evidence="2 3">
    <name type="scientific">Carpediemonas membranifera</name>
    <dbReference type="NCBI Taxonomy" id="201153"/>
    <lineage>
        <taxon>Eukaryota</taxon>
        <taxon>Metamonada</taxon>
        <taxon>Carpediemonas-like organisms</taxon>
        <taxon>Carpediemonas</taxon>
    </lineage>
</organism>
<sequence length="357" mass="39042">MEHISAAILTNEDIDARIARLDAIRARLVAKRSSETKGHRDVQRETMIALYSRIPSECDEMPGDIPSLLRDAILHEFGEELASQATSTSHSTIEEAADTLSALELHHHSAMTFVGRVITILDGMPELSMNRPLAPGEDLPPRIFTLLQGSVWACLMGAGANPDLEHRVLKKAGEEWPNESKMHEKIRNALTPEAKCLWFLCKKFFFTWNAAEKDGESKLVTSIDDTGGWSYIHRLYMGRLFMFKTDRDATFTRASECPPSSRSTTATGPTSHRQQRACGAGARTSGASWGSRRRARSSTRPASHLPPVPRSPSSRPACPPGRSTALFPASHCSTTAPPSSLSGALSWLVWPASGLSA</sequence>
<name>A0A8J6BAA9_9EUKA</name>
<protein>
    <submittedName>
        <fullName evidence="2">Uncharacterized protein</fullName>
    </submittedName>
</protein>
<accession>A0A8J6BAA9</accession>
<keyword evidence="3" id="KW-1185">Reference proteome</keyword>
<dbReference type="Proteomes" id="UP000717585">
    <property type="component" value="Unassembled WGS sequence"/>
</dbReference>
<feature type="compositionally biased region" description="Polar residues" evidence="1">
    <location>
        <begin position="258"/>
        <end position="272"/>
    </location>
</feature>
<feature type="compositionally biased region" description="Low complexity" evidence="1">
    <location>
        <begin position="311"/>
        <end position="323"/>
    </location>
</feature>